<evidence type="ECO:0000313" key="2">
    <source>
        <dbReference type="Proteomes" id="UP001239111"/>
    </source>
</evidence>
<dbReference type="EMBL" id="CM056744">
    <property type="protein sequence ID" value="KAJ8665932.1"/>
    <property type="molecule type" value="Genomic_DNA"/>
</dbReference>
<reference evidence="1" key="1">
    <citation type="submission" date="2023-04" db="EMBL/GenBank/DDBJ databases">
        <title>A chromosome-level genome assembly of the parasitoid wasp Eretmocerus hayati.</title>
        <authorList>
            <person name="Zhong Y."/>
            <person name="Liu S."/>
            <person name="Liu Y."/>
        </authorList>
    </citation>
    <scope>NUCLEOTIDE SEQUENCE</scope>
    <source>
        <strain evidence="1">ZJU_SS_LIU_2023</strain>
    </source>
</reference>
<gene>
    <name evidence="1" type="ORF">QAD02_007594</name>
</gene>
<evidence type="ECO:0000313" key="1">
    <source>
        <dbReference type="EMBL" id="KAJ8665932.1"/>
    </source>
</evidence>
<proteinExistence type="predicted"/>
<keyword evidence="2" id="KW-1185">Reference proteome</keyword>
<organism evidence="1 2">
    <name type="scientific">Eretmocerus hayati</name>
    <dbReference type="NCBI Taxonomy" id="131215"/>
    <lineage>
        <taxon>Eukaryota</taxon>
        <taxon>Metazoa</taxon>
        <taxon>Ecdysozoa</taxon>
        <taxon>Arthropoda</taxon>
        <taxon>Hexapoda</taxon>
        <taxon>Insecta</taxon>
        <taxon>Pterygota</taxon>
        <taxon>Neoptera</taxon>
        <taxon>Endopterygota</taxon>
        <taxon>Hymenoptera</taxon>
        <taxon>Apocrita</taxon>
        <taxon>Proctotrupomorpha</taxon>
        <taxon>Chalcidoidea</taxon>
        <taxon>Aphelinidae</taxon>
        <taxon>Aphelininae</taxon>
        <taxon>Eretmocerus</taxon>
    </lineage>
</organism>
<name>A0ACC2N4E6_9HYME</name>
<protein>
    <submittedName>
        <fullName evidence="1">Uncharacterized protein</fullName>
    </submittedName>
</protein>
<comment type="caution">
    <text evidence="1">The sequence shown here is derived from an EMBL/GenBank/DDBJ whole genome shotgun (WGS) entry which is preliminary data.</text>
</comment>
<dbReference type="Proteomes" id="UP001239111">
    <property type="component" value="Chromosome 4"/>
</dbReference>
<accession>A0ACC2N4E6</accession>
<sequence length="110" mass="12755">MGSEVGANKKKKSHPTSYDVCGRCDMSDLEKAYPMRANYIFIDMQGYTIGYAKQVFIPKEIALINQELKECITTYEPLHYTIEPPHDIKNLETRELKNMIHHFNYGNNIP</sequence>